<evidence type="ECO:0000313" key="1">
    <source>
        <dbReference type="EMBL" id="KAK8895734.1"/>
    </source>
</evidence>
<reference evidence="1 2" key="1">
    <citation type="submission" date="2024-04" db="EMBL/GenBank/DDBJ databases">
        <title>Tritrichomonas musculus Genome.</title>
        <authorList>
            <person name="Alves-Ferreira E."/>
            <person name="Grigg M."/>
            <person name="Lorenzi H."/>
            <person name="Galac M."/>
        </authorList>
    </citation>
    <scope>NUCLEOTIDE SEQUENCE [LARGE SCALE GENOMIC DNA]</scope>
    <source>
        <strain evidence="1 2">EAF2021</strain>
    </source>
</reference>
<dbReference type="InterPro" id="IPR016024">
    <property type="entry name" value="ARM-type_fold"/>
</dbReference>
<protein>
    <submittedName>
        <fullName evidence="1">Uncharacterized protein</fullName>
    </submittedName>
</protein>
<dbReference type="Proteomes" id="UP001470230">
    <property type="component" value="Unassembled WGS sequence"/>
</dbReference>
<dbReference type="SUPFAM" id="SSF48371">
    <property type="entry name" value="ARM repeat"/>
    <property type="match status" value="1"/>
</dbReference>
<dbReference type="EMBL" id="JAPFFF010000002">
    <property type="protein sequence ID" value="KAK8895734.1"/>
    <property type="molecule type" value="Genomic_DNA"/>
</dbReference>
<sequence length="449" mass="52261">MNSFGFMARRNVRTNNGLLRNNVPQIVFSNCTKKQSSKISFCRAKCAINDILLGDFSKIQDLEKHMSFMDNSELCKEFFSILPYDLLINLVTSENQYLLPSIIIVSRCISNKFCPHNFFSSITTNFALAKFLYSLMKDDFNIATQCFRIFSAMILVSPEIRDFLLTSGVIEYIYQYANDIRLANVPYKKTFFLKKASDFIINCLRSNPILDQSLIENVSQAYFFFLRYENESIVSYILVQFKDLKKSDQIRSAYPHIFNESFAYISENLISKKSPEISMPVYDLIQDIDSLEYMKITIVYLQNIDSVPMKKKCLKMMVKRSQEWSSVKNDEVCQILLQITESSYYAIRKLAAQVFLLYWDKRKMINDRILNMILNFITEKDFGIICMNTIFYYLNDSFSQDLRQSLINELLNQDFESTLFDIIENGTELESNTASLLLDAFHAACSSDK</sequence>
<comment type="caution">
    <text evidence="1">The sequence shown here is derived from an EMBL/GenBank/DDBJ whole genome shotgun (WGS) entry which is preliminary data.</text>
</comment>
<proteinExistence type="predicted"/>
<keyword evidence="2" id="KW-1185">Reference proteome</keyword>
<organism evidence="1 2">
    <name type="scientific">Tritrichomonas musculus</name>
    <dbReference type="NCBI Taxonomy" id="1915356"/>
    <lineage>
        <taxon>Eukaryota</taxon>
        <taxon>Metamonada</taxon>
        <taxon>Parabasalia</taxon>
        <taxon>Tritrichomonadida</taxon>
        <taxon>Tritrichomonadidae</taxon>
        <taxon>Tritrichomonas</taxon>
    </lineage>
</organism>
<gene>
    <name evidence="1" type="ORF">M9Y10_013618</name>
</gene>
<dbReference type="InterPro" id="IPR011989">
    <property type="entry name" value="ARM-like"/>
</dbReference>
<dbReference type="Gene3D" id="1.25.10.10">
    <property type="entry name" value="Leucine-rich Repeat Variant"/>
    <property type="match status" value="1"/>
</dbReference>
<evidence type="ECO:0000313" key="2">
    <source>
        <dbReference type="Proteomes" id="UP001470230"/>
    </source>
</evidence>
<name>A0ABR2KX89_9EUKA</name>
<accession>A0ABR2KX89</accession>